<reference evidence="1 2" key="1">
    <citation type="submission" date="2020-06" db="EMBL/GenBank/DDBJ databases">
        <title>Characterization of fructooligosaccharide metabolism and fructooligosaccharide-degrading enzymes in human commensal butyrate producers.</title>
        <authorList>
            <person name="Tanno H."/>
            <person name="Fujii T."/>
            <person name="Hirano K."/>
            <person name="Maeno S."/>
            <person name="Tonozuka T."/>
            <person name="Sakamoto M."/>
            <person name="Ohkuma M."/>
            <person name="Tochio T."/>
            <person name="Endo A."/>
        </authorList>
    </citation>
    <scope>NUCLEOTIDE SEQUENCE [LARGE SCALE GENOMIC DNA]</scope>
    <source>
        <strain evidence="1 2">JCM 31056</strain>
    </source>
</reference>
<keyword evidence="2" id="KW-1185">Reference proteome</keyword>
<gene>
    <name evidence="1" type="ORF">BUFA31_15220</name>
</gene>
<evidence type="ECO:0000313" key="2">
    <source>
        <dbReference type="Proteomes" id="UP000620147"/>
    </source>
</evidence>
<sequence>MDWKKNRQKFQMPHDRVERCMRYVTAVEKNEKRAEKARKARFDALLLERWQARQANREKGNAEI</sequence>
<dbReference type="EMBL" id="BLYJ01000017">
    <property type="protein sequence ID" value="GFO88358.1"/>
    <property type="molecule type" value="Genomic_DNA"/>
</dbReference>
<name>A0ABQ1E064_9FIRM</name>
<evidence type="ECO:0000313" key="1">
    <source>
        <dbReference type="EMBL" id="GFO88358.1"/>
    </source>
</evidence>
<dbReference type="Proteomes" id="UP000620147">
    <property type="component" value="Unassembled WGS sequence"/>
</dbReference>
<protein>
    <submittedName>
        <fullName evidence="1">Uncharacterized protein</fullName>
    </submittedName>
</protein>
<organism evidence="1 2">
    <name type="scientific">Butyricicoccus faecihominis</name>
    <dbReference type="NCBI Taxonomy" id="1712515"/>
    <lineage>
        <taxon>Bacteria</taxon>
        <taxon>Bacillati</taxon>
        <taxon>Bacillota</taxon>
        <taxon>Clostridia</taxon>
        <taxon>Eubacteriales</taxon>
        <taxon>Butyricicoccaceae</taxon>
        <taxon>Butyricicoccus</taxon>
    </lineage>
</organism>
<dbReference type="RefSeq" id="WP_188885720.1">
    <property type="nucleotide sequence ID" value="NZ_BLYJ01000017.1"/>
</dbReference>
<comment type="caution">
    <text evidence="1">The sequence shown here is derived from an EMBL/GenBank/DDBJ whole genome shotgun (WGS) entry which is preliminary data.</text>
</comment>
<accession>A0ABQ1E064</accession>
<proteinExistence type="predicted"/>